<feature type="domain" description="Lcl C-terminal" evidence="2">
    <location>
        <begin position="42"/>
        <end position="169"/>
    </location>
</feature>
<evidence type="ECO:0000313" key="4">
    <source>
        <dbReference type="Proteomes" id="UP000076503"/>
    </source>
</evidence>
<dbReference type="OrthoDB" id="9793251at2"/>
<proteinExistence type="predicted"/>
<reference evidence="3 4" key="1">
    <citation type="submission" date="2013-07" db="EMBL/GenBank/DDBJ databases">
        <title>Comparative Genomic and Metabolomic Analysis of Twelve Strains of Pseudoalteromonas luteoviolacea.</title>
        <authorList>
            <person name="Vynne N.G."/>
            <person name="Mansson M."/>
            <person name="Gram L."/>
        </authorList>
    </citation>
    <scope>NUCLEOTIDE SEQUENCE [LARGE SCALE GENOMIC DNA]</scope>
    <source>
        <strain evidence="3 4">H33</strain>
    </source>
</reference>
<sequence length="177" mass="19728">MKIKLMVLASIFSPIVFAQQCADAGSVPLSTPEDRFVINSDGTVCDTKTDIMWQRCTFGFVYNAETESCDNKEQQLSWQQALTAANNSRLGGHDDWQLPNVKELATIVERSCEDPAINETVFLGNHSGNYWTSTTNVKDISRAWTYQFADGLNDSTSGKTSDAFVRLMRYTFCPAAE</sequence>
<dbReference type="InterPro" id="IPR011460">
    <property type="entry name" value="Lcl_C"/>
</dbReference>
<dbReference type="PATRIC" id="fig|1365251.3.peg.1957"/>
<dbReference type="Pfam" id="PF07603">
    <property type="entry name" value="Lcl_C"/>
    <property type="match status" value="1"/>
</dbReference>
<dbReference type="PANTHER" id="PTHR35812:SF1">
    <property type="entry name" value="LIPOPROTEIN"/>
    <property type="match status" value="1"/>
</dbReference>
<evidence type="ECO:0000256" key="1">
    <source>
        <dbReference type="SAM" id="SignalP"/>
    </source>
</evidence>
<keyword evidence="1" id="KW-0732">Signal</keyword>
<accession>A0A167F0A8</accession>
<feature type="signal peptide" evidence="1">
    <location>
        <begin position="1"/>
        <end position="18"/>
    </location>
</feature>
<name>A0A167F0A8_9GAMM</name>
<dbReference type="Proteomes" id="UP000076503">
    <property type="component" value="Unassembled WGS sequence"/>
</dbReference>
<feature type="chain" id="PRO_5007886043" description="Lcl C-terminal domain-containing protein" evidence="1">
    <location>
        <begin position="19"/>
        <end position="177"/>
    </location>
</feature>
<protein>
    <recommendedName>
        <fullName evidence="2">Lcl C-terminal domain-containing protein</fullName>
    </recommendedName>
</protein>
<organism evidence="3 4">
    <name type="scientific">Pseudoalteromonas luteoviolacea H33</name>
    <dbReference type="NCBI Taxonomy" id="1365251"/>
    <lineage>
        <taxon>Bacteria</taxon>
        <taxon>Pseudomonadati</taxon>
        <taxon>Pseudomonadota</taxon>
        <taxon>Gammaproteobacteria</taxon>
        <taxon>Alteromonadales</taxon>
        <taxon>Pseudoalteromonadaceae</taxon>
        <taxon>Pseudoalteromonas</taxon>
    </lineage>
</organism>
<comment type="caution">
    <text evidence="3">The sequence shown here is derived from an EMBL/GenBank/DDBJ whole genome shotgun (WGS) entry which is preliminary data.</text>
</comment>
<dbReference type="RefSeq" id="WP_063361489.1">
    <property type="nucleotide sequence ID" value="NZ_AUXZ01000068.1"/>
</dbReference>
<dbReference type="PANTHER" id="PTHR35812">
    <property type="entry name" value="LIPOPROTEIN"/>
    <property type="match status" value="1"/>
</dbReference>
<gene>
    <name evidence="3" type="ORF">N476_13735</name>
</gene>
<dbReference type="EMBL" id="AUXZ01000068">
    <property type="protein sequence ID" value="KZN51444.1"/>
    <property type="molecule type" value="Genomic_DNA"/>
</dbReference>
<evidence type="ECO:0000313" key="3">
    <source>
        <dbReference type="EMBL" id="KZN51444.1"/>
    </source>
</evidence>
<dbReference type="AlphaFoldDB" id="A0A167F0A8"/>
<evidence type="ECO:0000259" key="2">
    <source>
        <dbReference type="Pfam" id="PF07603"/>
    </source>
</evidence>